<gene>
    <name evidence="2" type="ORF">SAMN05216370_2050</name>
</gene>
<name>A0AB37Z7B4_9PSED</name>
<feature type="compositionally biased region" description="Polar residues" evidence="1">
    <location>
        <begin position="42"/>
        <end position="55"/>
    </location>
</feature>
<feature type="region of interest" description="Disordered" evidence="1">
    <location>
        <begin position="41"/>
        <end position="72"/>
    </location>
</feature>
<dbReference type="AlphaFoldDB" id="A0AB37Z7B4"/>
<organism evidence="2 3">
    <name type="scientific">Pseudomonas peli</name>
    <dbReference type="NCBI Taxonomy" id="592361"/>
    <lineage>
        <taxon>Bacteria</taxon>
        <taxon>Pseudomonadati</taxon>
        <taxon>Pseudomonadota</taxon>
        <taxon>Gammaproteobacteria</taxon>
        <taxon>Pseudomonadales</taxon>
        <taxon>Pseudomonadaceae</taxon>
        <taxon>Pseudomonas</taxon>
    </lineage>
</organism>
<accession>A0AB37Z7B4</accession>
<protein>
    <submittedName>
        <fullName evidence="2">Uncharacterized protein</fullName>
    </submittedName>
</protein>
<evidence type="ECO:0000313" key="2">
    <source>
        <dbReference type="EMBL" id="SCW60122.1"/>
    </source>
</evidence>
<dbReference type="EMBL" id="FMTL01000002">
    <property type="protein sequence ID" value="SCW60122.1"/>
    <property type="molecule type" value="Genomic_DNA"/>
</dbReference>
<keyword evidence="3" id="KW-1185">Reference proteome</keyword>
<comment type="caution">
    <text evidence="2">The sequence shown here is derived from an EMBL/GenBank/DDBJ whole genome shotgun (WGS) entry which is preliminary data.</text>
</comment>
<evidence type="ECO:0000313" key="3">
    <source>
        <dbReference type="Proteomes" id="UP000242418"/>
    </source>
</evidence>
<sequence>MHRLGYIHAIAGSIALILPALLAGNASAELFAPEVFGRAPQHVTTTEPAQRNNLHNARLQPEPENTERTSSKARLYDRWISLPVNAPQYDQPPPPRLRF</sequence>
<proteinExistence type="predicted"/>
<evidence type="ECO:0000256" key="1">
    <source>
        <dbReference type="SAM" id="MobiDB-lite"/>
    </source>
</evidence>
<dbReference type="Proteomes" id="UP000242418">
    <property type="component" value="Unassembled WGS sequence"/>
</dbReference>
<reference evidence="2 3" key="1">
    <citation type="submission" date="2016-10" db="EMBL/GenBank/DDBJ databases">
        <authorList>
            <person name="Varghese N."/>
            <person name="Submissions S."/>
        </authorList>
    </citation>
    <scope>NUCLEOTIDE SEQUENCE [LARGE SCALE GENOMIC DNA]</scope>
    <source>
        <strain evidence="2 3">DSM 17833</strain>
    </source>
</reference>
<dbReference type="RefSeq" id="WP_090251626.1">
    <property type="nucleotide sequence ID" value="NZ_FMTL01000002.1"/>
</dbReference>